<dbReference type="EMBL" id="GGEC01057999">
    <property type="protein sequence ID" value="MBX38483.1"/>
    <property type="molecule type" value="Transcribed_RNA"/>
</dbReference>
<reference evidence="1" key="1">
    <citation type="submission" date="2018-02" db="EMBL/GenBank/DDBJ databases">
        <title>Rhizophora mucronata_Transcriptome.</title>
        <authorList>
            <person name="Meera S.P."/>
            <person name="Sreeshan A."/>
            <person name="Augustine A."/>
        </authorList>
    </citation>
    <scope>NUCLEOTIDE SEQUENCE</scope>
    <source>
        <tissue evidence="1">Leaf</tissue>
    </source>
</reference>
<protein>
    <submittedName>
        <fullName evidence="1">Uncharacterized protein</fullName>
    </submittedName>
</protein>
<organism evidence="1">
    <name type="scientific">Rhizophora mucronata</name>
    <name type="common">Asiatic mangrove</name>
    <dbReference type="NCBI Taxonomy" id="61149"/>
    <lineage>
        <taxon>Eukaryota</taxon>
        <taxon>Viridiplantae</taxon>
        <taxon>Streptophyta</taxon>
        <taxon>Embryophyta</taxon>
        <taxon>Tracheophyta</taxon>
        <taxon>Spermatophyta</taxon>
        <taxon>Magnoliopsida</taxon>
        <taxon>eudicotyledons</taxon>
        <taxon>Gunneridae</taxon>
        <taxon>Pentapetalae</taxon>
        <taxon>rosids</taxon>
        <taxon>fabids</taxon>
        <taxon>Malpighiales</taxon>
        <taxon>Rhizophoraceae</taxon>
        <taxon>Rhizophora</taxon>
    </lineage>
</organism>
<sequence length="22" mass="2586">MSSLFSALTTNKVVKFRRKFPK</sequence>
<evidence type="ECO:0000313" key="1">
    <source>
        <dbReference type="EMBL" id="MBX38483.1"/>
    </source>
</evidence>
<accession>A0A2P2N7Q0</accession>
<proteinExistence type="predicted"/>
<name>A0A2P2N7Q0_RHIMU</name>
<dbReference type="AlphaFoldDB" id="A0A2P2N7Q0"/>